<dbReference type="NCBIfam" id="TIGR00312">
    <property type="entry name" value="cbiD"/>
    <property type="match status" value="1"/>
</dbReference>
<keyword evidence="4 5" id="KW-0949">S-adenosyl-L-methionine</keyword>
<dbReference type="STRING" id="1513793.SAMN06296036_11255"/>
<evidence type="ECO:0000313" key="6">
    <source>
        <dbReference type="EMBL" id="SMF40035.1"/>
    </source>
</evidence>
<evidence type="ECO:0000256" key="2">
    <source>
        <dbReference type="ARBA" id="ARBA00022603"/>
    </source>
</evidence>
<evidence type="ECO:0000256" key="5">
    <source>
        <dbReference type="HAMAP-Rule" id="MF_00787"/>
    </source>
</evidence>
<dbReference type="Proteomes" id="UP000192907">
    <property type="component" value="Unassembled WGS sequence"/>
</dbReference>
<evidence type="ECO:0000256" key="3">
    <source>
        <dbReference type="ARBA" id="ARBA00022679"/>
    </source>
</evidence>
<comment type="similarity">
    <text evidence="5">Belongs to the CbiD family.</text>
</comment>
<organism evidence="6 7">
    <name type="scientific">Pseudobacteriovorax antillogorgiicola</name>
    <dbReference type="NCBI Taxonomy" id="1513793"/>
    <lineage>
        <taxon>Bacteria</taxon>
        <taxon>Pseudomonadati</taxon>
        <taxon>Bdellovibrionota</taxon>
        <taxon>Oligoflexia</taxon>
        <taxon>Oligoflexales</taxon>
        <taxon>Pseudobacteriovoracaceae</taxon>
        <taxon>Pseudobacteriovorax</taxon>
    </lineage>
</organism>
<reference evidence="7" key="1">
    <citation type="submission" date="2017-04" db="EMBL/GenBank/DDBJ databases">
        <authorList>
            <person name="Varghese N."/>
            <person name="Submissions S."/>
        </authorList>
    </citation>
    <scope>NUCLEOTIDE SEQUENCE [LARGE SCALE GENOMIC DNA]</scope>
    <source>
        <strain evidence="7">RKEM611</strain>
    </source>
</reference>
<dbReference type="PANTHER" id="PTHR35863:SF1">
    <property type="entry name" value="COBALT-PRECORRIN-5B C(1)-METHYLTRANSFERASE"/>
    <property type="match status" value="1"/>
</dbReference>
<dbReference type="InterPro" id="IPR036074">
    <property type="entry name" value="CbiD_sf"/>
</dbReference>
<dbReference type="UniPathway" id="UPA00148">
    <property type="reaction ID" value="UER00227"/>
</dbReference>
<protein>
    <recommendedName>
        <fullName evidence="5">Cobalt-precorrin-5B C(1)-methyltransferase</fullName>
        <ecNumber evidence="5">2.1.1.195</ecNumber>
    </recommendedName>
    <alternativeName>
        <fullName evidence="5">Cobalt-precorrin-6A synthase</fullName>
    </alternativeName>
</protein>
<dbReference type="EC" id="2.1.1.195" evidence="5"/>
<keyword evidence="1 5" id="KW-0169">Cobalamin biosynthesis</keyword>
<dbReference type="AlphaFoldDB" id="A0A1Y6C6R4"/>
<dbReference type="InterPro" id="IPR002748">
    <property type="entry name" value="CbiD"/>
</dbReference>
<name>A0A1Y6C6R4_9BACT</name>
<sequence length="373" mass="39665">MAMQHAINKSGPDKGLRTGYTTGACAAAAAKAATRALLYGERLNHIIATIPNGERVEFLLHRCEIEGNIARCSIIKDGGDDPDCTHGAEIIAEVELNQEPGVALQGGIGVAQVTKPGLGLEVGGPAINPVPRQNITAMVQEELEDGPYCGATIKITVPDGEERAKKTINARLGLMGGISILGTTGIVLPYSTAAFIASVVQSIALAASEGEPSVVFTTGGRSEQYAMKLLPSIGESGFIQVGDYIGIGIRNSIRQKRKRIYIVGMMGKLSKMADGRMMTHASASEVNMLMLAELAADIGASQEICDQIRKGNTARHVLEICEASGLIHITQRICEEVIHKCHKFARGLITFDVTMVSFTGEVLARAKQEELDL</sequence>
<dbReference type="GO" id="GO:0043780">
    <property type="term" value="F:cobalt-precorrin-5B C1-methyltransferase activity"/>
    <property type="evidence" value="ECO:0007669"/>
    <property type="project" value="RHEA"/>
</dbReference>
<dbReference type="PANTHER" id="PTHR35863">
    <property type="entry name" value="COBALT-PRECORRIN-5B C(1)-METHYLTRANSFERASE"/>
    <property type="match status" value="1"/>
</dbReference>
<proteinExistence type="inferred from homology"/>
<dbReference type="Gene3D" id="3.30.2110.10">
    <property type="entry name" value="CbiD-like"/>
    <property type="match status" value="1"/>
</dbReference>
<dbReference type="EMBL" id="FWZT01000012">
    <property type="protein sequence ID" value="SMF40035.1"/>
    <property type="molecule type" value="Genomic_DNA"/>
</dbReference>
<evidence type="ECO:0000313" key="7">
    <source>
        <dbReference type="Proteomes" id="UP000192907"/>
    </source>
</evidence>
<dbReference type="SUPFAM" id="SSF111342">
    <property type="entry name" value="CbiD-like"/>
    <property type="match status" value="1"/>
</dbReference>
<keyword evidence="7" id="KW-1185">Reference proteome</keyword>
<comment type="catalytic activity">
    <reaction evidence="5">
        <text>Co-precorrin-5B + S-adenosyl-L-methionine = Co-precorrin-6A + S-adenosyl-L-homocysteine</text>
        <dbReference type="Rhea" id="RHEA:26285"/>
        <dbReference type="ChEBI" id="CHEBI:57856"/>
        <dbReference type="ChEBI" id="CHEBI:59789"/>
        <dbReference type="ChEBI" id="CHEBI:60063"/>
        <dbReference type="ChEBI" id="CHEBI:60064"/>
        <dbReference type="EC" id="2.1.1.195"/>
    </reaction>
</comment>
<comment type="function">
    <text evidence="5">Catalyzes the methylation of C-1 in cobalt-precorrin-5B to form cobalt-precorrin-6A.</text>
</comment>
<comment type="pathway">
    <text evidence="5">Cofactor biosynthesis; adenosylcobalamin biosynthesis; cob(II)yrinate a,c-diamide from sirohydrochlorin (anaerobic route): step 6/10.</text>
</comment>
<keyword evidence="3 5" id="KW-0808">Transferase</keyword>
<dbReference type="GO" id="GO:0019251">
    <property type="term" value="P:anaerobic cobalamin biosynthetic process"/>
    <property type="evidence" value="ECO:0007669"/>
    <property type="project" value="UniProtKB-UniRule"/>
</dbReference>
<evidence type="ECO:0000256" key="4">
    <source>
        <dbReference type="ARBA" id="ARBA00022691"/>
    </source>
</evidence>
<gene>
    <name evidence="5" type="primary">cbiD</name>
    <name evidence="6" type="ORF">SAMN06296036_11255</name>
</gene>
<dbReference type="Pfam" id="PF01888">
    <property type="entry name" value="CbiD"/>
    <property type="match status" value="1"/>
</dbReference>
<dbReference type="PIRSF" id="PIRSF026782">
    <property type="entry name" value="CbiD"/>
    <property type="match status" value="1"/>
</dbReference>
<keyword evidence="2 5" id="KW-0489">Methyltransferase</keyword>
<dbReference type="NCBIfam" id="NF000849">
    <property type="entry name" value="PRK00075.1-1"/>
    <property type="match status" value="1"/>
</dbReference>
<dbReference type="HAMAP" id="MF_00787">
    <property type="entry name" value="CbiD"/>
    <property type="match status" value="1"/>
</dbReference>
<dbReference type="GO" id="GO:0032259">
    <property type="term" value="P:methylation"/>
    <property type="evidence" value="ECO:0007669"/>
    <property type="project" value="UniProtKB-KW"/>
</dbReference>
<accession>A0A1Y6C6R4</accession>
<evidence type="ECO:0000256" key="1">
    <source>
        <dbReference type="ARBA" id="ARBA00022573"/>
    </source>
</evidence>